<feature type="region of interest" description="Disordered" evidence="1">
    <location>
        <begin position="92"/>
        <end position="133"/>
    </location>
</feature>
<sequence length="152" mass="16242">MLAASGASSTRALLVAIVPTRASCLHAATVTARNRSRRWSAAQRKSHLRHASVALSGFLRMKVERLKRNLYENLKMRDVTPTAALARGQAASRGDGCECNPAGRTAHGGSQPQGRHRPQAGATPPPLAAKAATGKVATTVEVREREKVIRVF</sequence>
<evidence type="ECO:0000313" key="2">
    <source>
        <dbReference type="EMBL" id="THU60367.1"/>
    </source>
</evidence>
<reference evidence="2 3" key="1">
    <citation type="journal article" date="2019" name="Nat. Plants">
        <title>Genome sequencing of Musa balbisiana reveals subgenome evolution and function divergence in polyploid bananas.</title>
        <authorList>
            <person name="Yao X."/>
        </authorList>
    </citation>
    <scope>NUCLEOTIDE SEQUENCE [LARGE SCALE GENOMIC DNA]</scope>
    <source>
        <strain evidence="3">cv. DH-PKW</strain>
        <tissue evidence="2">Leaves</tissue>
    </source>
</reference>
<accession>A0A4S8JEP5</accession>
<protein>
    <submittedName>
        <fullName evidence="2">Uncharacterized protein</fullName>
    </submittedName>
</protein>
<dbReference type="EMBL" id="PYDT01000005">
    <property type="protein sequence ID" value="THU60367.1"/>
    <property type="molecule type" value="Genomic_DNA"/>
</dbReference>
<gene>
    <name evidence="2" type="ORF">C4D60_Mb07t11920</name>
</gene>
<dbReference type="Proteomes" id="UP000317650">
    <property type="component" value="Chromosome 7"/>
</dbReference>
<dbReference type="AlphaFoldDB" id="A0A4S8JEP5"/>
<name>A0A4S8JEP5_MUSBA</name>
<comment type="caution">
    <text evidence="2">The sequence shown here is derived from an EMBL/GenBank/DDBJ whole genome shotgun (WGS) entry which is preliminary data.</text>
</comment>
<organism evidence="2 3">
    <name type="scientific">Musa balbisiana</name>
    <name type="common">Banana</name>
    <dbReference type="NCBI Taxonomy" id="52838"/>
    <lineage>
        <taxon>Eukaryota</taxon>
        <taxon>Viridiplantae</taxon>
        <taxon>Streptophyta</taxon>
        <taxon>Embryophyta</taxon>
        <taxon>Tracheophyta</taxon>
        <taxon>Spermatophyta</taxon>
        <taxon>Magnoliopsida</taxon>
        <taxon>Liliopsida</taxon>
        <taxon>Zingiberales</taxon>
        <taxon>Musaceae</taxon>
        <taxon>Musa</taxon>
    </lineage>
</organism>
<evidence type="ECO:0000256" key="1">
    <source>
        <dbReference type="SAM" id="MobiDB-lite"/>
    </source>
</evidence>
<proteinExistence type="predicted"/>
<evidence type="ECO:0000313" key="3">
    <source>
        <dbReference type="Proteomes" id="UP000317650"/>
    </source>
</evidence>
<keyword evidence="3" id="KW-1185">Reference proteome</keyword>